<reference evidence="1 2" key="1">
    <citation type="journal article" date="2021" name="Sci. Rep.">
        <title>The distribution of antibiotic resistance genes in chicken gut microbiota commensals.</title>
        <authorList>
            <person name="Juricova H."/>
            <person name="Matiasovicova J."/>
            <person name="Kubasova T."/>
            <person name="Cejkova D."/>
            <person name="Rychlik I."/>
        </authorList>
    </citation>
    <scope>NUCLEOTIDE SEQUENCE [LARGE SCALE GENOMIC DNA]</scope>
    <source>
        <strain evidence="1 2">An431b</strain>
    </source>
</reference>
<comment type="caution">
    <text evidence="1">The sequence shown here is derived from an EMBL/GenBank/DDBJ whole genome shotgun (WGS) entry which is preliminary data.</text>
</comment>
<proteinExistence type="predicted"/>
<gene>
    <name evidence="1" type="ORF">H9X83_12115</name>
</gene>
<evidence type="ECO:0000313" key="1">
    <source>
        <dbReference type="EMBL" id="MBM6878887.1"/>
    </source>
</evidence>
<keyword evidence="2" id="KW-1185">Reference proteome</keyword>
<organism evidence="1 2">
    <name type="scientific">Anaerotignum lactatifermentans</name>
    <dbReference type="NCBI Taxonomy" id="160404"/>
    <lineage>
        <taxon>Bacteria</taxon>
        <taxon>Bacillati</taxon>
        <taxon>Bacillota</taxon>
        <taxon>Clostridia</taxon>
        <taxon>Lachnospirales</taxon>
        <taxon>Anaerotignaceae</taxon>
        <taxon>Anaerotignum</taxon>
    </lineage>
</organism>
<dbReference type="Proteomes" id="UP000729290">
    <property type="component" value="Unassembled WGS sequence"/>
</dbReference>
<name>A0ABS2GCH5_9FIRM</name>
<accession>A0ABS2GCH5</accession>
<dbReference type="RefSeq" id="WP_205134531.1">
    <property type="nucleotide sequence ID" value="NZ_JACSNT010000023.1"/>
</dbReference>
<sequence>MSDTKIIYDVFKAWLVEGAQFDGEYEFPIIGDNGKIPERVIPFDKAVGNKDYDQWVHFYIHDREFERIWNHPNKYLEIFKRYEGVITPDFSLYRDMPLSMQIWNTYRNRAVGYWLKKNGVPIIPNFSWGDERTYEFCFDGIEKHSIVAVGTHGTAKRKLDRYYLEQAVDKLLERIEPRHIVIYGAVYDKLADMISGAKVPYSQFGCNTFAYKKKVTA</sequence>
<dbReference type="EMBL" id="JACSNV010000025">
    <property type="protein sequence ID" value="MBM6878887.1"/>
    <property type="molecule type" value="Genomic_DNA"/>
</dbReference>
<evidence type="ECO:0000313" key="2">
    <source>
        <dbReference type="Proteomes" id="UP000729290"/>
    </source>
</evidence>
<protein>
    <submittedName>
        <fullName evidence="1">DUF4417 domain-containing protein</fullName>
    </submittedName>
</protein>
<dbReference type="InterPro" id="IPR025530">
    <property type="entry name" value="DUF4417"/>
</dbReference>
<dbReference type="Pfam" id="PF14386">
    <property type="entry name" value="DUF4417"/>
    <property type="match status" value="1"/>
</dbReference>